<comment type="caution">
    <text evidence="1">The sequence shown here is derived from an EMBL/GenBank/DDBJ whole genome shotgun (WGS) entry which is preliminary data.</text>
</comment>
<reference evidence="1" key="1">
    <citation type="journal article" date="2014" name="Front. Microbiol.">
        <title>High frequency of phylogenetically diverse reductive dehalogenase-homologous genes in deep subseafloor sedimentary metagenomes.</title>
        <authorList>
            <person name="Kawai M."/>
            <person name="Futagami T."/>
            <person name="Toyoda A."/>
            <person name="Takaki Y."/>
            <person name="Nishi S."/>
            <person name="Hori S."/>
            <person name="Arai W."/>
            <person name="Tsubouchi T."/>
            <person name="Morono Y."/>
            <person name="Uchiyama I."/>
            <person name="Ito T."/>
            <person name="Fujiyama A."/>
            <person name="Inagaki F."/>
            <person name="Takami H."/>
        </authorList>
    </citation>
    <scope>NUCLEOTIDE SEQUENCE</scope>
    <source>
        <strain evidence="1">Expedition CK06-06</strain>
    </source>
</reference>
<sequence length="102" mass="11977">DMDFGNLSSFLSIFPLRKETEGLYTYILARIRREPTKFSRQEVRKFLKRMIRGSSTWNRLAAYKLGIILFGKRFASPADQDSSRIIRQWARSLAEGPQEELF</sequence>
<organism evidence="1">
    <name type="scientific">marine sediment metagenome</name>
    <dbReference type="NCBI Taxonomy" id="412755"/>
    <lineage>
        <taxon>unclassified sequences</taxon>
        <taxon>metagenomes</taxon>
        <taxon>ecological metagenomes</taxon>
    </lineage>
</organism>
<dbReference type="AlphaFoldDB" id="X0Y1F4"/>
<proteinExistence type="predicted"/>
<gene>
    <name evidence="1" type="ORF">S01H1_66450</name>
</gene>
<evidence type="ECO:0000313" key="1">
    <source>
        <dbReference type="EMBL" id="GAG30746.1"/>
    </source>
</evidence>
<dbReference type="EMBL" id="BARS01043938">
    <property type="protein sequence ID" value="GAG30746.1"/>
    <property type="molecule type" value="Genomic_DNA"/>
</dbReference>
<accession>X0Y1F4</accession>
<protein>
    <submittedName>
        <fullName evidence="1">Uncharacterized protein</fullName>
    </submittedName>
</protein>
<feature type="non-terminal residue" evidence="1">
    <location>
        <position position="1"/>
    </location>
</feature>
<name>X0Y1F4_9ZZZZ</name>